<dbReference type="InterPro" id="IPR000477">
    <property type="entry name" value="RT_dom"/>
</dbReference>
<evidence type="ECO:0000313" key="3">
    <source>
        <dbReference type="Proteomes" id="UP000009027"/>
    </source>
</evidence>
<proteinExistence type="predicted"/>
<dbReference type="PANTHER" id="PTHR33332">
    <property type="entry name" value="REVERSE TRANSCRIPTASE DOMAIN-CONTAINING PROTEIN"/>
    <property type="match status" value="1"/>
</dbReference>
<dbReference type="Proteomes" id="UP000009027">
    <property type="component" value="Unassembled WGS sequence"/>
</dbReference>
<gene>
    <name evidence="2" type="ORF">TvY486_0012730</name>
</gene>
<organism evidence="2 3">
    <name type="scientific">Trypanosoma vivax (strain Y486)</name>
    <dbReference type="NCBI Taxonomy" id="1055687"/>
    <lineage>
        <taxon>Eukaryota</taxon>
        <taxon>Discoba</taxon>
        <taxon>Euglenozoa</taxon>
        <taxon>Kinetoplastea</taxon>
        <taxon>Metakinetoplastina</taxon>
        <taxon>Trypanosomatida</taxon>
        <taxon>Trypanosomatidae</taxon>
        <taxon>Trypanosoma</taxon>
        <taxon>Duttonella</taxon>
    </lineage>
</organism>
<feature type="domain" description="Reverse transcriptase" evidence="1">
    <location>
        <begin position="31"/>
        <end position="254"/>
    </location>
</feature>
<sequence length="479" mass="52621">MLRLSNCSLRTGQALAKRRHGIIVPLLKPNKPTNSMSSFRPVTLTRALHKLMERIVGRPGGVCIETKPQIHQAGLRPARSTLDTLMQVTSAVRRRKDGEKTAVVFTDCARAFDSVGHGCIVKALLHFGTERHLEAWMAGLLQERTAKVRVNNVLSEDVSLTCGVPQVSALGPVPFIVTVDSLSKRLDCIPVLQDGFFADGRTMVSTSADLSEIQRTIQHGLDCITNRPAEYCMEVSAEKAEYTLFGPRQKSLLSPREGEAALKEGRAPKLLGLTVQPHKRSTKHALSIEEAAGTQLTQVRQAIAPPEGGTTRDELRAFCLALVQNKMCYAVASWWFDTSLSDRERLGRVQAQAAHIVAGIPKAFERKDALREARLKTVSGVPHRRVLEYYLRLKAKGPVHTEGTSSIFPPERPIYVRRAMVQHSFSTIDSPERPHNATASQLARRVHFNTTTPGGLKADAPKEAQEGAHNAAHAAVQGF</sequence>
<dbReference type="AlphaFoldDB" id="F9WM25"/>
<dbReference type="EMBL" id="CAEX01001440">
    <property type="protein sequence ID" value="CCD18575.1"/>
    <property type="molecule type" value="Genomic_DNA"/>
</dbReference>
<accession>F9WM25</accession>
<evidence type="ECO:0000259" key="1">
    <source>
        <dbReference type="Pfam" id="PF00078"/>
    </source>
</evidence>
<keyword evidence="3" id="KW-1185">Reference proteome</keyword>
<name>F9WM25_TRYVY</name>
<dbReference type="Pfam" id="PF00078">
    <property type="entry name" value="RVT_1"/>
    <property type="match status" value="1"/>
</dbReference>
<dbReference type="VEuPathDB" id="TriTrypDB:TvY486_0012730"/>
<reference evidence="2 3" key="1">
    <citation type="journal article" date="2012" name="Proc. Natl. Acad. Sci. U.S.A.">
        <title>Antigenic diversity is generated by distinct evolutionary mechanisms in African trypanosome species.</title>
        <authorList>
            <person name="Jackson A.P."/>
            <person name="Berry A."/>
            <person name="Aslett M."/>
            <person name="Allison H.C."/>
            <person name="Burton P."/>
            <person name="Vavrova-Anderson J."/>
            <person name="Brown R."/>
            <person name="Browne H."/>
            <person name="Corton N."/>
            <person name="Hauser H."/>
            <person name="Gamble J."/>
            <person name="Gilderthorp R."/>
            <person name="Marcello L."/>
            <person name="McQuillan J."/>
            <person name="Otto T.D."/>
            <person name="Quail M.A."/>
            <person name="Sanders M.J."/>
            <person name="van Tonder A."/>
            <person name="Ginger M.L."/>
            <person name="Field M.C."/>
            <person name="Barry J.D."/>
            <person name="Hertz-Fowler C."/>
            <person name="Berriman M."/>
        </authorList>
    </citation>
    <scope>NUCLEOTIDE SEQUENCE</scope>
    <source>
        <strain evidence="2 3">Y486</strain>
    </source>
</reference>
<protein>
    <recommendedName>
        <fullName evidence="1">Reverse transcriptase domain-containing protein</fullName>
    </recommendedName>
</protein>
<evidence type="ECO:0000313" key="2">
    <source>
        <dbReference type="EMBL" id="CCD18575.1"/>
    </source>
</evidence>